<comment type="similarity">
    <text evidence="2">Belongs to the enolase family.</text>
</comment>
<sequence length="212" mass="23717">HELRIPIPMVTIIQSGKSVAGKVICVKEFMIVTGTKIPVDKSVEHIQNIFQHVSRSISAKHGPLAKLVNETGALCPQFETVNQAIDILLEAVSAQGLTIGEDIHLAINGAGHESYDHDKDKYEVVTGLYKSSDEMIDFWVDIIKKYPSIIAVIDPLRFEDIERWLILCEKISESVLVIGDKFFERPGILRLMELPIQTSGIVLHMERMNTVS</sequence>
<feature type="non-terminal residue" evidence="8">
    <location>
        <position position="1"/>
    </location>
</feature>
<keyword evidence="4" id="KW-0324">Glycolysis</keyword>
<evidence type="ECO:0000256" key="1">
    <source>
        <dbReference type="ARBA" id="ARBA00005031"/>
    </source>
</evidence>
<evidence type="ECO:0000256" key="6">
    <source>
        <dbReference type="ARBA" id="ARBA00031125"/>
    </source>
</evidence>
<evidence type="ECO:0000313" key="8">
    <source>
        <dbReference type="EMBL" id="CEK61385.1"/>
    </source>
</evidence>
<dbReference type="Gene3D" id="3.20.20.120">
    <property type="entry name" value="Enolase-like C-terminal domain"/>
    <property type="match status" value="1"/>
</dbReference>
<feature type="domain" description="Enolase C-terminal TIM barrel" evidence="7">
    <location>
        <begin position="2"/>
        <end position="196"/>
    </location>
</feature>
<dbReference type="AlphaFoldDB" id="A0A0B6Z0Z8"/>
<name>A0A0B6Z0Z8_9EUPU</name>
<dbReference type="GO" id="GO:0000015">
    <property type="term" value="C:phosphopyruvate hydratase complex"/>
    <property type="evidence" value="ECO:0007669"/>
    <property type="project" value="InterPro"/>
</dbReference>
<evidence type="ECO:0000256" key="4">
    <source>
        <dbReference type="ARBA" id="ARBA00023152"/>
    </source>
</evidence>
<evidence type="ECO:0000256" key="5">
    <source>
        <dbReference type="ARBA" id="ARBA00023239"/>
    </source>
</evidence>
<gene>
    <name evidence="8" type="primary">ORF42111</name>
</gene>
<dbReference type="Pfam" id="PF00113">
    <property type="entry name" value="Enolase_C"/>
    <property type="match status" value="1"/>
</dbReference>
<evidence type="ECO:0000256" key="2">
    <source>
        <dbReference type="ARBA" id="ARBA00009604"/>
    </source>
</evidence>
<proteinExistence type="inferred from homology"/>
<accession>A0A0B6Z0Z8</accession>
<dbReference type="EMBL" id="HACG01014520">
    <property type="protein sequence ID" value="CEK61385.1"/>
    <property type="molecule type" value="Transcribed_RNA"/>
</dbReference>
<evidence type="ECO:0000259" key="7">
    <source>
        <dbReference type="SMART" id="SM01192"/>
    </source>
</evidence>
<dbReference type="InterPro" id="IPR020810">
    <property type="entry name" value="Enolase_C"/>
</dbReference>
<dbReference type="GO" id="GO:0006096">
    <property type="term" value="P:glycolytic process"/>
    <property type="evidence" value="ECO:0007669"/>
    <property type="project" value="UniProtKB-UniPathway"/>
</dbReference>
<evidence type="ECO:0000256" key="3">
    <source>
        <dbReference type="ARBA" id="ARBA00012058"/>
    </source>
</evidence>
<feature type="non-terminal residue" evidence="8">
    <location>
        <position position="212"/>
    </location>
</feature>
<protein>
    <recommendedName>
        <fullName evidence="3">phosphopyruvate hydratase</fullName>
        <ecNumber evidence="3">4.2.1.11</ecNumber>
    </recommendedName>
    <alternativeName>
        <fullName evidence="6">2-phospho-D-glycerate hydro-lyase</fullName>
    </alternativeName>
</protein>
<keyword evidence="5" id="KW-0456">Lyase</keyword>
<dbReference type="InterPro" id="IPR036849">
    <property type="entry name" value="Enolase-like_C_sf"/>
</dbReference>
<dbReference type="GO" id="GO:0000287">
    <property type="term" value="F:magnesium ion binding"/>
    <property type="evidence" value="ECO:0007669"/>
    <property type="project" value="InterPro"/>
</dbReference>
<dbReference type="InterPro" id="IPR000941">
    <property type="entry name" value="Enolase"/>
</dbReference>
<organism evidence="8">
    <name type="scientific">Arion vulgaris</name>
    <dbReference type="NCBI Taxonomy" id="1028688"/>
    <lineage>
        <taxon>Eukaryota</taxon>
        <taxon>Metazoa</taxon>
        <taxon>Spiralia</taxon>
        <taxon>Lophotrochozoa</taxon>
        <taxon>Mollusca</taxon>
        <taxon>Gastropoda</taxon>
        <taxon>Heterobranchia</taxon>
        <taxon>Euthyneura</taxon>
        <taxon>Panpulmonata</taxon>
        <taxon>Eupulmonata</taxon>
        <taxon>Stylommatophora</taxon>
        <taxon>Helicina</taxon>
        <taxon>Arionoidea</taxon>
        <taxon>Arionidae</taxon>
        <taxon>Arion</taxon>
    </lineage>
</organism>
<dbReference type="PANTHER" id="PTHR11902">
    <property type="entry name" value="ENOLASE"/>
    <property type="match status" value="1"/>
</dbReference>
<dbReference type="SUPFAM" id="SSF51604">
    <property type="entry name" value="Enolase C-terminal domain-like"/>
    <property type="match status" value="1"/>
</dbReference>
<comment type="pathway">
    <text evidence="1">Carbohydrate degradation; glycolysis; pyruvate from D-glyceraldehyde 3-phosphate: step 4/5.</text>
</comment>
<dbReference type="PANTHER" id="PTHR11902:SF30">
    <property type="entry name" value="ENOLASE 4"/>
    <property type="match status" value="1"/>
</dbReference>
<dbReference type="UniPathway" id="UPA00109">
    <property type="reaction ID" value="UER00187"/>
</dbReference>
<dbReference type="SMART" id="SM01192">
    <property type="entry name" value="Enolase_C"/>
    <property type="match status" value="1"/>
</dbReference>
<reference evidence="8" key="1">
    <citation type="submission" date="2014-12" db="EMBL/GenBank/DDBJ databases">
        <title>Insight into the proteome of Arion vulgaris.</title>
        <authorList>
            <person name="Aradska J."/>
            <person name="Bulat T."/>
            <person name="Smidak R."/>
            <person name="Sarate P."/>
            <person name="Gangsoo J."/>
            <person name="Sialana F."/>
            <person name="Bilban M."/>
            <person name="Lubec G."/>
        </authorList>
    </citation>
    <scope>NUCLEOTIDE SEQUENCE</scope>
    <source>
        <tissue evidence="8">Skin</tissue>
    </source>
</reference>
<dbReference type="GO" id="GO:0004634">
    <property type="term" value="F:phosphopyruvate hydratase activity"/>
    <property type="evidence" value="ECO:0007669"/>
    <property type="project" value="UniProtKB-EC"/>
</dbReference>
<dbReference type="EC" id="4.2.1.11" evidence="3"/>